<feature type="region of interest" description="Disordered" evidence="1">
    <location>
        <begin position="66"/>
        <end position="88"/>
    </location>
</feature>
<gene>
    <name evidence="3" type="ORF">GGR34_000947</name>
</gene>
<dbReference type="EMBL" id="JACIDC010000002">
    <property type="protein sequence ID" value="MBB4039312.1"/>
    <property type="molecule type" value="Genomic_DNA"/>
</dbReference>
<sequence>MRRLVALALVSSFILPLALPADAQPLPRVSPAERKARMYNRQIQEDQEQLKLEGRIQRENESIRQSIERQQMFSTPPYVPVPPVGRNR</sequence>
<evidence type="ECO:0000256" key="1">
    <source>
        <dbReference type="SAM" id="MobiDB-lite"/>
    </source>
</evidence>
<protein>
    <submittedName>
        <fullName evidence="3">Uncharacterized protein</fullName>
    </submittedName>
</protein>
<feature type="chain" id="PRO_5031322528" evidence="2">
    <location>
        <begin position="24"/>
        <end position="88"/>
    </location>
</feature>
<comment type="caution">
    <text evidence="3">The sequence shown here is derived from an EMBL/GenBank/DDBJ whole genome shotgun (WGS) entry which is preliminary data.</text>
</comment>
<dbReference type="AlphaFoldDB" id="A0A7W6ID61"/>
<dbReference type="Proteomes" id="UP000519439">
    <property type="component" value="Unassembled WGS sequence"/>
</dbReference>
<evidence type="ECO:0000313" key="4">
    <source>
        <dbReference type="Proteomes" id="UP000519439"/>
    </source>
</evidence>
<evidence type="ECO:0000256" key="2">
    <source>
        <dbReference type="SAM" id="SignalP"/>
    </source>
</evidence>
<name>A0A7W6ID61_9HYPH</name>
<keyword evidence="2" id="KW-0732">Signal</keyword>
<dbReference type="RefSeq" id="WP_154664084.1">
    <property type="nucleotide sequence ID" value="NZ_JACIDC010000002.1"/>
</dbReference>
<evidence type="ECO:0000313" key="3">
    <source>
        <dbReference type="EMBL" id="MBB4039312.1"/>
    </source>
</evidence>
<proteinExistence type="predicted"/>
<keyword evidence="4" id="KW-1185">Reference proteome</keyword>
<organism evidence="3 4">
    <name type="scientific">Microvirga flocculans</name>
    <dbReference type="NCBI Taxonomy" id="217168"/>
    <lineage>
        <taxon>Bacteria</taxon>
        <taxon>Pseudomonadati</taxon>
        <taxon>Pseudomonadota</taxon>
        <taxon>Alphaproteobacteria</taxon>
        <taxon>Hyphomicrobiales</taxon>
        <taxon>Methylobacteriaceae</taxon>
        <taxon>Microvirga</taxon>
    </lineage>
</organism>
<reference evidence="3 4" key="1">
    <citation type="submission" date="2020-08" db="EMBL/GenBank/DDBJ databases">
        <title>Genomic Encyclopedia of Type Strains, Phase IV (KMG-IV): sequencing the most valuable type-strain genomes for metagenomic binning, comparative biology and taxonomic classification.</title>
        <authorList>
            <person name="Goeker M."/>
        </authorList>
    </citation>
    <scope>NUCLEOTIDE SEQUENCE [LARGE SCALE GENOMIC DNA]</scope>
    <source>
        <strain evidence="3 4">DSM 15743</strain>
    </source>
</reference>
<feature type="signal peptide" evidence="2">
    <location>
        <begin position="1"/>
        <end position="23"/>
    </location>
</feature>
<accession>A0A7W6ID61</accession>
<feature type="compositionally biased region" description="Pro residues" evidence="1">
    <location>
        <begin position="77"/>
        <end position="88"/>
    </location>
</feature>